<dbReference type="SUPFAM" id="SSF53850">
    <property type="entry name" value="Periplasmic binding protein-like II"/>
    <property type="match status" value="1"/>
</dbReference>
<name>A0A932GPL7_UNCTE</name>
<evidence type="ECO:0000313" key="7">
    <source>
        <dbReference type="EMBL" id="MBI3014877.1"/>
    </source>
</evidence>
<dbReference type="InterPro" id="IPR000914">
    <property type="entry name" value="SBP_5_dom"/>
</dbReference>
<evidence type="ECO:0000259" key="6">
    <source>
        <dbReference type="Pfam" id="PF00496"/>
    </source>
</evidence>
<sequence length="552" mass="62930">MRRLVNSLFFLGLLALLLLPACSEDKKTAGENLSVSKPRPGGTFRRPLRNDPSTLDPAHITDVYGSTVAQQLHEGLIQFDQNLNVVPAIARSWTASRDGLTWTFGLRPGVRFHHGREVIAEDFVYSFRRILSPRTKSELTWLFDRIAGAPEYMTGKASQVKGLEALDRYTLRIRLSEPFAPFITLLGMAQAKVVPRELVEGKESFFASHPVGAGPFQFAGWERGKTILLEANENYYEGRPYLDRIEFRIYAGLQDERILADFEAGQLDAGYIPGEIAPQKLQEILNTKRYQHLRKPILSLLFWGMNTTRPPFNDLRVRQALNFAINVKAINDYARNGRFVPARGILPPGMPGFDPELRVYEHDLEKARSLLASVGATARAALPEIELWSNDNSLAARREYEVLLKNLEDLKIKGKIKLVPDWPTYEAALKRGDPLIYRYAWYADYPDPDNFLYVLLTPSSKYNFSRYRNGKITGLLSTARRETDYLKRVSLYRQAERQIMADAPWVPIFHHTFEYLLHSSVRGIEINALGERFIPMKKVWFAPGNREARPGS</sequence>
<evidence type="ECO:0000256" key="1">
    <source>
        <dbReference type="ARBA" id="ARBA00005695"/>
    </source>
</evidence>
<feature type="signal peptide" evidence="5">
    <location>
        <begin position="1"/>
        <end position="23"/>
    </location>
</feature>
<dbReference type="EMBL" id="JACPSX010000138">
    <property type="protein sequence ID" value="MBI3014877.1"/>
    <property type="molecule type" value="Genomic_DNA"/>
</dbReference>
<organism evidence="7 8">
    <name type="scientific">Tectimicrobiota bacterium</name>
    <dbReference type="NCBI Taxonomy" id="2528274"/>
    <lineage>
        <taxon>Bacteria</taxon>
        <taxon>Pseudomonadati</taxon>
        <taxon>Nitrospinota/Tectimicrobiota group</taxon>
        <taxon>Candidatus Tectimicrobiota</taxon>
    </lineage>
</organism>
<dbReference type="Proteomes" id="UP000741360">
    <property type="component" value="Unassembled WGS sequence"/>
</dbReference>
<feature type="region of interest" description="Disordered" evidence="4">
    <location>
        <begin position="29"/>
        <end position="51"/>
    </location>
</feature>
<gene>
    <name evidence="7" type="ORF">HYY65_07450</name>
</gene>
<evidence type="ECO:0000256" key="2">
    <source>
        <dbReference type="ARBA" id="ARBA00022448"/>
    </source>
</evidence>
<evidence type="ECO:0000256" key="5">
    <source>
        <dbReference type="SAM" id="SignalP"/>
    </source>
</evidence>
<dbReference type="InterPro" id="IPR030678">
    <property type="entry name" value="Peptide/Ni-bd"/>
</dbReference>
<keyword evidence="2" id="KW-0813">Transport</keyword>
<dbReference type="AlphaFoldDB" id="A0A932GPL7"/>
<dbReference type="PANTHER" id="PTHR30290:SF9">
    <property type="entry name" value="OLIGOPEPTIDE-BINDING PROTEIN APPA"/>
    <property type="match status" value="1"/>
</dbReference>
<evidence type="ECO:0000256" key="3">
    <source>
        <dbReference type="ARBA" id="ARBA00022729"/>
    </source>
</evidence>
<dbReference type="PIRSF" id="PIRSF002741">
    <property type="entry name" value="MppA"/>
    <property type="match status" value="1"/>
</dbReference>
<accession>A0A932GPL7</accession>
<dbReference type="PANTHER" id="PTHR30290">
    <property type="entry name" value="PERIPLASMIC BINDING COMPONENT OF ABC TRANSPORTER"/>
    <property type="match status" value="1"/>
</dbReference>
<comment type="caution">
    <text evidence="7">The sequence shown here is derived from an EMBL/GenBank/DDBJ whole genome shotgun (WGS) entry which is preliminary data.</text>
</comment>
<protein>
    <submittedName>
        <fullName evidence="7">ABC transporter substrate-binding protein</fullName>
    </submittedName>
</protein>
<evidence type="ECO:0000313" key="8">
    <source>
        <dbReference type="Proteomes" id="UP000741360"/>
    </source>
</evidence>
<evidence type="ECO:0000256" key="4">
    <source>
        <dbReference type="SAM" id="MobiDB-lite"/>
    </source>
</evidence>
<dbReference type="Gene3D" id="3.10.105.10">
    <property type="entry name" value="Dipeptide-binding Protein, Domain 3"/>
    <property type="match status" value="1"/>
</dbReference>
<dbReference type="Gene3D" id="3.40.190.10">
    <property type="entry name" value="Periplasmic binding protein-like II"/>
    <property type="match status" value="1"/>
</dbReference>
<dbReference type="GO" id="GO:1904680">
    <property type="term" value="F:peptide transmembrane transporter activity"/>
    <property type="evidence" value="ECO:0007669"/>
    <property type="project" value="TreeGrafter"/>
</dbReference>
<reference evidence="7" key="1">
    <citation type="submission" date="2020-07" db="EMBL/GenBank/DDBJ databases">
        <title>Huge and variable diversity of episymbiotic CPR bacteria and DPANN archaea in groundwater ecosystems.</title>
        <authorList>
            <person name="He C.Y."/>
            <person name="Keren R."/>
            <person name="Whittaker M."/>
            <person name="Farag I.F."/>
            <person name="Doudna J."/>
            <person name="Cate J.H.D."/>
            <person name="Banfield J.F."/>
        </authorList>
    </citation>
    <scope>NUCLEOTIDE SEQUENCE</scope>
    <source>
        <strain evidence="7">NC_groundwater_717_Ag_S-0.2um_59_8</strain>
    </source>
</reference>
<feature type="domain" description="Solute-binding protein family 5" evidence="6">
    <location>
        <begin position="84"/>
        <end position="462"/>
    </location>
</feature>
<comment type="similarity">
    <text evidence="1">Belongs to the bacterial solute-binding protein 5 family.</text>
</comment>
<dbReference type="GO" id="GO:0015833">
    <property type="term" value="P:peptide transport"/>
    <property type="evidence" value="ECO:0007669"/>
    <property type="project" value="TreeGrafter"/>
</dbReference>
<dbReference type="Pfam" id="PF00496">
    <property type="entry name" value="SBP_bac_5"/>
    <property type="match status" value="1"/>
</dbReference>
<proteinExistence type="inferred from homology"/>
<dbReference type="InterPro" id="IPR039424">
    <property type="entry name" value="SBP_5"/>
</dbReference>
<dbReference type="GO" id="GO:0043190">
    <property type="term" value="C:ATP-binding cassette (ABC) transporter complex"/>
    <property type="evidence" value="ECO:0007669"/>
    <property type="project" value="InterPro"/>
</dbReference>
<dbReference type="GO" id="GO:0030288">
    <property type="term" value="C:outer membrane-bounded periplasmic space"/>
    <property type="evidence" value="ECO:0007669"/>
    <property type="project" value="UniProtKB-ARBA"/>
</dbReference>
<keyword evidence="3 5" id="KW-0732">Signal</keyword>
<feature type="chain" id="PRO_5037357909" evidence="5">
    <location>
        <begin position="24"/>
        <end position="552"/>
    </location>
</feature>
<dbReference type="CDD" id="cd00995">
    <property type="entry name" value="PBP2_NikA_DppA_OppA_like"/>
    <property type="match status" value="1"/>
</dbReference>
<dbReference type="Gene3D" id="3.90.76.10">
    <property type="entry name" value="Dipeptide-binding Protein, Domain 1"/>
    <property type="match status" value="1"/>
</dbReference>